<gene>
    <name evidence="1" type="ORF">DME_LOCUS9262</name>
</gene>
<evidence type="ECO:0000313" key="1">
    <source>
        <dbReference type="EMBL" id="VDN59289.1"/>
    </source>
</evidence>
<proteinExistence type="predicted"/>
<dbReference type="Proteomes" id="UP000038040">
    <property type="component" value="Unplaced"/>
</dbReference>
<name>A0A0N4UDU6_DRAME</name>
<evidence type="ECO:0000313" key="2">
    <source>
        <dbReference type="Proteomes" id="UP000038040"/>
    </source>
</evidence>
<dbReference type="EMBL" id="UYYG01001179">
    <property type="protein sequence ID" value="VDN59289.1"/>
    <property type="molecule type" value="Genomic_DNA"/>
</dbReference>
<evidence type="ECO:0000313" key="3">
    <source>
        <dbReference type="Proteomes" id="UP000274756"/>
    </source>
</evidence>
<sequence>MEFQEKELEDKLALNQLSEVIGRLDLVAGDGQIEIMQTSSWWQYIYLGNKSSYHPCIDDLDNWLNFFQNMQYNCAVIFIDSKNDLVLEILPFVREFIRKKGEKNEK</sequence>
<dbReference type="Proteomes" id="UP000274756">
    <property type="component" value="Unassembled WGS sequence"/>
</dbReference>
<evidence type="ECO:0000313" key="4">
    <source>
        <dbReference type="WBParaSite" id="DME_0000552101-mRNA-1"/>
    </source>
</evidence>
<reference evidence="1 3" key="2">
    <citation type="submission" date="2018-11" db="EMBL/GenBank/DDBJ databases">
        <authorList>
            <consortium name="Pathogen Informatics"/>
        </authorList>
    </citation>
    <scope>NUCLEOTIDE SEQUENCE [LARGE SCALE GENOMIC DNA]</scope>
</reference>
<dbReference type="WBParaSite" id="DME_0000552101-mRNA-1">
    <property type="protein sequence ID" value="DME_0000552101-mRNA-1"/>
    <property type="gene ID" value="DME_0000552101"/>
</dbReference>
<reference evidence="4" key="1">
    <citation type="submission" date="2017-02" db="UniProtKB">
        <authorList>
            <consortium name="WormBaseParasite"/>
        </authorList>
    </citation>
    <scope>IDENTIFICATION</scope>
</reference>
<dbReference type="AlphaFoldDB" id="A0A0N4UDU6"/>
<organism evidence="2 4">
    <name type="scientific">Dracunculus medinensis</name>
    <name type="common">Guinea worm</name>
    <dbReference type="NCBI Taxonomy" id="318479"/>
    <lineage>
        <taxon>Eukaryota</taxon>
        <taxon>Metazoa</taxon>
        <taxon>Ecdysozoa</taxon>
        <taxon>Nematoda</taxon>
        <taxon>Chromadorea</taxon>
        <taxon>Rhabditida</taxon>
        <taxon>Spirurina</taxon>
        <taxon>Dracunculoidea</taxon>
        <taxon>Dracunculidae</taxon>
        <taxon>Dracunculus</taxon>
    </lineage>
</organism>
<protein>
    <submittedName>
        <fullName evidence="4">DUF2750 domain-containing protein</fullName>
    </submittedName>
</protein>
<keyword evidence="3" id="KW-1185">Reference proteome</keyword>
<accession>A0A0N4UDU6</accession>
<dbReference type="OrthoDB" id="498611at2759"/>